<dbReference type="Pfam" id="PF00795">
    <property type="entry name" value="CN_hydrolase"/>
    <property type="match status" value="1"/>
</dbReference>
<keyword evidence="4" id="KW-1185">Reference proteome</keyword>
<dbReference type="InterPro" id="IPR036526">
    <property type="entry name" value="C-N_Hydrolase_sf"/>
</dbReference>
<dbReference type="GO" id="GO:0016811">
    <property type="term" value="F:hydrolase activity, acting on carbon-nitrogen (but not peptide) bonds, in linear amides"/>
    <property type="evidence" value="ECO:0007669"/>
    <property type="project" value="TreeGrafter"/>
</dbReference>
<dbReference type="Gene3D" id="3.60.110.10">
    <property type="entry name" value="Carbon-nitrogen hydrolase"/>
    <property type="match status" value="1"/>
</dbReference>
<dbReference type="PANTHER" id="PTHR43674">
    <property type="entry name" value="NITRILASE C965.09-RELATED"/>
    <property type="match status" value="1"/>
</dbReference>
<keyword evidence="1" id="KW-0378">Hydrolase</keyword>
<proteinExistence type="predicted"/>
<sequence length="296" mass="32967">MKLKVVGLQSGPNIEEKGYHGRIEQLAAQFDKALLEVPDADLIVFPELMTLPYFCKVRDETFFDLAEPLKGETFQFFSEKAKAAGVFAIITIFEKDLEGGKTLYYNTAIVISDEGEMVGYYRKTHIPKLSLATLTTDETLYFSRGLGYPVFEIKGIKVGILICFDRSFPEASRALALQGADLIVIPTAAGGEERKNAWLSECQARARENGLYVMGVNKAGEETINHLGSDIKSQFFGLSCAFGPDGKEVAHNLDSTPWKALHLEVDTVKIAETRRKLSFLDFLQGIYIMPIPMNFK</sequence>
<dbReference type="InterPro" id="IPR050345">
    <property type="entry name" value="Aliph_Amidase/BUP"/>
</dbReference>
<dbReference type="RefSeq" id="WP_132010806.1">
    <property type="nucleotide sequence ID" value="NZ_JABUHM010000010.1"/>
</dbReference>
<evidence type="ECO:0000313" key="4">
    <source>
        <dbReference type="Proteomes" id="UP000295689"/>
    </source>
</evidence>
<feature type="domain" description="CN hydrolase" evidence="2">
    <location>
        <begin position="1"/>
        <end position="267"/>
    </location>
</feature>
<evidence type="ECO:0000313" key="3">
    <source>
        <dbReference type="EMBL" id="TCN21145.1"/>
    </source>
</evidence>
<dbReference type="PANTHER" id="PTHR43674:SF2">
    <property type="entry name" value="BETA-UREIDOPROPIONASE"/>
    <property type="match status" value="1"/>
</dbReference>
<dbReference type="PROSITE" id="PS50263">
    <property type="entry name" value="CN_HYDROLASE"/>
    <property type="match status" value="1"/>
</dbReference>
<dbReference type="InterPro" id="IPR003010">
    <property type="entry name" value="C-N_Hydrolase"/>
</dbReference>
<evidence type="ECO:0000259" key="2">
    <source>
        <dbReference type="PROSITE" id="PS50263"/>
    </source>
</evidence>
<dbReference type="CDD" id="cd07197">
    <property type="entry name" value="nitrilase"/>
    <property type="match status" value="1"/>
</dbReference>
<dbReference type="EMBL" id="SLVV01000013">
    <property type="protein sequence ID" value="TCN21145.1"/>
    <property type="molecule type" value="Genomic_DNA"/>
</dbReference>
<comment type="caution">
    <text evidence="3">The sequence shown here is derived from an EMBL/GenBank/DDBJ whole genome shotgun (WGS) entry which is preliminary data.</text>
</comment>
<reference evidence="3 4" key="1">
    <citation type="journal article" date="2015" name="Stand. Genomic Sci.">
        <title>Genomic Encyclopedia of Bacterial and Archaeal Type Strains, Phase III: the genomes of soil and plant-associated and newly described type strains.</title>
        <authorList>
            <person name="Whitman W.B."/>
            <person name="Woyke T."/>
            <person name="Klenk H.P."/>
            <person name="Zhou Y."/>
            <person name="Lilburn T.G."/>
            <person name="Beck B.J."/>
            <person name="De Vos P."/>
            <person name="Vandamme P."/>
            <person name="Eisen J.A."/>
            <person name="Garrity G."/>
            <person name="Hugenholtz P."/>
            <person name="Kyrpides N.C."/>
        </authorList>
    </citation>
    <scope>NUCLEOTIDE SEQUENCE [LARGE SCALE GENOMIC DNA]</scope>
    <source>
        <strain evidence="3 4">CV53</strain>
    </source>
</reference>
<accession>A0A4R2B4P3</accession>
<evidence type="ECO:0000256" key="1">
    <source>
        <dbReference type="ARBA" id="ARBA00022801"/>
    </source>
</evidence>
<organism evidence="3 4">
    <name type="scientific">Mesobacillus foraminis</name>
    <dbReference type="NCBI Taxonomy" id="279826"/>
    <lineage>
        <taxon>Bacteria</taxon>
        <taxon>Bacillati</taxon>
        <taxon>Bacillota</taxon>
        <taxon>Bacilli</taxon>
        <taxon>Bacillales</taxon>
        <taxon>Bacillaceae</taxon>
        <taxon>Mesobacillus</taxon>
    </lineage>
</organism>
<gene>
    <name evidence="3" type="ORF">EV146_11369</name>
</gene>
<name>A0A4R2B4P3_9BACI</name>
<protein>
    <submittedName>
        <fullName evidence="3">N-carbamoylputrescine amidase</fullName>
    </submittedName>
</protein>
<dbReference type="Proteomes" id="UP000295689">
    <property type="component" value="Unassembled WGS sequence"/>
</dbReference>
<dbReference type="SUPFAM" id="SSF56317">
    <property type="entry name" value="Carbon-nitrogen hydrolase"/>
    <property type="match status" value="1"/>
</dbReference>
<dbReference type="AlphaFoldDB" id="A0A4R2B4P3"/>